<evidence type="ECO:0000313" key="3">
    <source>
        <dbReference type="Proteomes" id="UP000462055"/>
    </source>
</evidence>
<dbReference type="EMBL" id="WBMS02000013">
    <property type="protein sequence ID" value="MWA02358.1"/>
    <property type="molecule type" value="Genomic_DNA"/>
</dbReference>
<keyword evidence="2" id="KW-0413">Isomerase</keyword>
<gene>
    <name evidence="1" type="ORF">F8568_018675</name>
    <name evidence="2" type="ORF">F8568_022375</name>
</gene>
<keyword evidence="3" id="KW-1185">Reference proteome</keyword>
<dbReference type="EMBL" id="WBMS02000017">
    <property type="protein sequence ID" value="MWA03070.1"/>
    <property type="molecule type" value="Genomic_DNA"/>
</dbReference>
<dbReference type="AlphaFoldDB" id="A0A6I4MDY3"/>
<dbReference type="SUPFAM" id="SSF52096">
    <property type="entry name" value="ClpP/crotonase"/>
    <property type="match status" value="1"/>
</dbReference>
<comment type="caution">
    <text evidence="2">The sequence shown here is derived from an EMBL/GenBank/DDBJ whole genome shotgun (WGS) entry which is preliminary data.</text>
</comment>
<dbReference type="CDD" id="cd06558">
    <property type="entry name" value="crotonase-like"/>
    <property type="match status" value="1"/>
</dbReference>
<protein>
    <submittedName>
        <fullName evidence="2">Enoyl-CoA hydratase/isomerase family protein</fullName>
    </submittedName>
</protein>
<accession>A0A6I4MDY3</accession>
<dbReference type="Gene3D" id="3.90.226.10">
    <property type="entry name" value="2-enoyl-CoA Hydratase, Chain A, domain 1"/>
    <property type="match status" value="1"/>
</dbReference>
<dbReference type="PANTHER" id="PTHR11941:SF54">
    <property type="entry name" value="ENOYL-COA HYDRATASE, MITOCHONDRIAL"/>
    <property type="match status" value="1"/>
</dbReference>
<dbReference type="GO" id="GO:0016853">
    <property type="term" value="F:isomerase activity"/>
    <property type="evidence" value="ECO:0007669"/>
    <property type="project" value="UniProtKB-KW"/>
</dbReference>
<name>A0A6I4MDY3_9ACTN</name>
<evidence type="ECO:0000313" key="2">
    <source>
        <dbReference type="EMBL" id="MWA03070.1"/>
    </source>
</evidence>
<reference evidence="2 3" key="1">
    <citation type="submission" date="2019-12" db="EMBL/GenBank/DDBJ databases">
        <title>Actinomadura physcomitrii sp. nov., a novel actinomycete isolated from moss [Physcomitrium sphaericum (Ludw) Fuernr].</title>
        <authorList>
            <person name="Zhuang X."/>
        </authorList>
    </citation>
    <scope>NUCLEOTIDE SEQUENCE [LARGE SCALE GENOMIC DNA]</scope>
    <source>
        <strain evidence="2 3">LD22</strain>
    </source>
</reference>
<dbReference type="InterPro" id="IPR001753">
    <property type="entry name" value="Enoyl-CoA_hydra/iso"/>
</dbReference>
<proteinExistence type="predicted"/>
<dbReference type="Proteomes" id="UP000462055">
    <property type="component" value="Unassembled WGS sequence"/>
</dbReference>
<dbReference type="PANTHER" id="PTHR11941">
    <property type="entry name" value="ENOYL-COA HYDRATASE-RELATED"/>
    <property type="match status" value="1"/>
</dbReference>
<dbReference type="RefSeq" id="WP_151594818.1">
    <property type="nucleotide sequence ID" value="NZ_WBMS02000013.1"/>
</dbReference>
<organism evidence="2 3">
    <name type="scientific">Actinomadura physcomitrii</name>
    <dbReference type="NCBI Taxonomy" id="2650748"/>
    <lineage>
        <taxon>Bacteria</taxon>
        <taxon>Bacillati</taxon>
        <taxon>Actinomycetota</taxon>
        <taxon>Actinomycetes</taxon>
        <taxon>Streptosporangiales</taxon>
        <taxon>Thermomonosporaceae</taxon>
        <taxon>Actinomadura</taxon>
    </lineage>
</organism>
<dbReference type="Pfam" id="PF00378">
    <property type="entry name" value="ECH_1"/>
    <property type="match status" value="1"/>
</dbReference>
<dbReference type="InterPro" id="IPR029045">
    <property type="entry name" value="ClpP/crotonase-like_dom_sf"/>
</dbReference>
<sequence length="344" mass="35757">MTASVTASALVGGAGRDPLLDEDGQVVQPLLTIDLDDQVDDAGRALASARTIDRVMVGFASGPVTGPARELARALDVTLVPKGASSGREFVGCEEPASEAALLRAAASANPQAAVVLAEVLRAGGEDVTAGLHLESFAYSTLLGGSEFASWLDERGTRPLPPPAAEPVLVERAAGRLLITLNRPERRNAYGRLVRDSLVEALQIAALDDSVEQVVLTGGGPSFSAGGDLDEFGTAPDLTTAHFVRTFGGAGRLLHQLSDRVEARLNGHCVGAGIELPAFAGRVVAAPGATFRLPEVSMGLIPGAGGTVSVPRRIGRWRTMFMALSGRPLDVQTAKTWGLIDEIE</sequence>
<dbReference type="GO" id="GO:0006635">
    <property type="term" value="P:fatty acid beta-oxidation"/>
    <property type="evidence" value="ECO:0007669"/>
    <property type="project" value="TreeGrafter"/>
</dbReference>
<evidence type="ECO:0000313" key="1">
    <source>
        <dbReference type="EMBL" id="MWA02358.1"/>
    </source>
</evidence>